<dbReference type="AlphaFoldDB" id="A0A0B7KGZ5"/>
<sequence>MLALAPLLLLAVRPAVAAFNLDTVVTDYWYYVHNHLAASTSKECLAAYSATIDCDQTLLGMVSSGSPNFNPDVADVESMCSTTCKNSLDSYVENVKKACTASGDGALLSSTANPRPKVPVQVVGEVFQYEYAWSCSKNSTGWCYFNWGYGRDPYYARSDFPCTSGCSIKFMETAHDYPGSHYVFMTYTLSERSSWWENVFDEGWETVQQCRKNGDSGTNSAVSQSRTTSDENLWGWASTSNRRSGLFNSATARTQTATASGEESGPTQTVTETHENTITQQVTVTAPSGTSTNTSGGGKIQPAGAAMLAFGVYLSVSAVIGMLLL</sequence>
<gene>
    <name evidence="4" type="ORF">BN869_000010049_1</name>
</gene>
<keyword evidence="3" id="KW-0732">Signal</keyword>
<feature type="compositionally biased region" description="Polar residues" evidence="1">
    <location>
        <begin position="265"/>
        <end position="277"/>
    </location>
</feature>
<feature type="signal peptide" evidence="3">
    <location>
        <begin position="1"/>
        <end position="18"/>
    </location>
</feature>
<keyword evidence="2" id="KW-0812">Transmembrane</keyword>
<evidence type="ECO:0000256" key="2">
    <source>
        <dbReference type="SAM" id="Phobius"/>
    </source>
</evidence>
<protein>
    <recommendedName>
        <fullName evidence="5">WSC domain-containing protein</fullName>
    </recommendedName>
</protein>
<keyword evidence="2" id="KW-0472">Membrane</keyword>
<accession>A0A0B7KGZ5</accession>
<feature type="chain" id="PRO_5002118605" description="WSC domain-containing protein" evidence="3">
    <location>
        <begin position="19"/>
        <end position="325"/>
    </location>
</feature>
<evidence type="ECO:0000313" key="4">
    <source>
        <dbReference type="EMBL" id="CEO53991.1"/>
    </source>
</evidence>
<keyword evidence="2" id="KW-1133">Transmembrane helix</keyword>
<feature type="transmembrane region" description="Helical" evidence="2">
    <location>
        <begin position="303"/>
        <end position="324"/>
    </location>
</feature>
<evidence type="ECO:0008006" key="5">
    <source>
        <dbReference type="Google" id="ProtNLM"/>
    </source>
</evidence>
<name>A0A0B7KGZ5_BIOOC</name>
<dbReference type="EMBL" id="CDPU01000039">
    <property type="protein sequence ID" value="CEO53991.1"/>
    <property type="molecule type" value="Genomic_DNA"/>
</dbReference>
<evidence type="ECO:0000256" key="1">
    <source>
        <dbReference type="SAM" id="MobiDB-lite"/>
    </source>
</evidence>
<organism evidence="4">
    <name type="scientific">Bionectria ochroleuca</name>
    <name type="common">Gliocladium roseum</name>
    <dbReference type="NCBI Taxonomy" id="29856"/>
    <lineage>
        <taxon>Eukaryota</taxon>
        <taxon>Fungi</taxon>
        <taxon>Dikarya</taxon>
        <taxon>Ascomycota</taxon>
        <taxon>Pezizomycotina</taxon>
        <taxon>Sordariomycetes</taxon>
        <taxon>Hypocreomycetidae</taxon>
        <taxon>Hypocreales</taxon>
        <taxon>Bionectriaceae</taxon>
        <taxon>Clonostachys</taxon>
    </lineage>
</organism>
<proteinExistence type="predicted"/>
<reference evidence="4" key="1">
    <citation type="submission" date="2015-01" db="EMBL/GenBank/DDBJ databases">
        <authorList>
            <person name="Durling Mikael"/>
        </authorList>
    </citation>
    <scope>NUCLEOTIDE SEQUENCE</scope>
</reference>
<feature type="region of interest" description="Disordered" evidence="1">
    <location>
        <begin position="252"/>
        <end position="277"/>
    </location>
</feature>
<evidence type="ECO:0000256" key="3">
    <source>
        <dbReference type="SAM" id="SignalP"/>
    </source>
</evidence>